<evidence type="ECO:0000313" key="2">
    <source>
        <dbReference type="Proteomes" id="UP000198412"/>
    </source>
</evidence>
<dbReference type="InterPro" id="IPR013783">
    <property type="entry name" value="Ig-like_fold"/>
</dbReference>
<dbReference type="RefSeq" id="WP_141107233.1">
    <property type="nucleotide sequence ID" value="NZ_FZNX01000001.1"/>
</dbReference>
<name>A0A238VA47_9FLAO</name>
<dbReference type="Gene3D" id="2.60.40.10">
    <property type="entry name" value="Immunoglobulins"/>
    <property type="match status" value="1"/>
</dbReference>
<dbReference type="OrthoDB" id="1491905at2"/>
<proteinExistence type="predicted"/>
<gene>
    <name evidence="1" type="ORF">SAMN04488111_0178</name>
</gene>
<evidence type="ECO:0008006" key="3">
    <source>
        <dbReference type="Google" id="ProtNLM"/>
    </source>
</evidence>
<dbReference type="SUPFAM" id="SSF49785">
    <property type="entry name" value="Galactose-binding domain-like"/>
    <property type="match status" value="1"/>
</dbReference>
<keyword evidence="2" id="KW-1185">Reference proteome</keyword>
<dbReference type="EMBL" id="FZNX01000001">
    <property type="protein sequence ID" value="SNR31280.1"/>
    <property type="molecule type" value="Genomic_DNA"/>
</dbReference>
<reference evidence="2" key="1">
    <citation type="submission" date="2017-06" db="EMBL/GenBank/DDBJ databases">
        <authorList>
            <person name="Varghese N."/>
            <person name="Submissions S."/>
        </authorList>
    </citation>
    <scope>NUCLEOTIDE SEQUENCE [LARGE SCALE GENOMIC DNA]</scope>
    <source>
        <strain evidence="2">DSM 27993</strain>
    </source>
</reference>
<dbReference type="Gene3D" id="2.60.120.430">
    <property type="entry name" value="Galactose-binding lectin"/>
    <property type="match status" value="1"/>
</dbReference>
<dbReference type="InterPro" id="IPR008979">
    <property type="entry name" value="Galactose-bd-like_sf"/>
</dbReference>
<accession>A0A238VA47</accession>
<sequence>MKIKNKLTKFPFLLIMVISLGLFYTSCENEFAVDKISLSTDPPVIKSVSEAREDAPVQQGVVENIYYIRGENLGSVTSIQYNGFEAGFNPVYVSENFIISKIPEGAPYISDSNTLRLETLNGVANYDFSLLALEEFTEEIIDGKSAVILHGGDFTDVNRVLFVSGTEETGDLVEREATIMSVSQSQVAVEVPAGVVQAFIYVFTSRGAVIQSASYGFNYPLFTDEFSPGWEMGGWDGDNALSSSIALGSTSIERFATANWGGLTFTPGDESEDLIWSDYRTVSFQIYSANSSTKRLKVAWNDFSNAEFYITLVPNQWTKFVLPMSGFYPAGTAPEKITRIDFQMAAEDGDSGPYLYYLDQFGFIQ</sequence>
<dbReference type="AlphaFoldDB" id="A0A238VA47"/>
<protein>
    <recommendedName>
        <fullName evidence="3">IPT/TIG domain-containing protein</fullName>
    </recommendedName>
</protein>
<organism evidence="1 2">
    <name type="scientific">Lutibacter flavus</name>
    <dbReference type="NCBI Taxonomy" id="691689"/>
    <lineage>
        <taxon>Bacteria</taxon>
        <taxon>Pseudomonadati</taxon>
        <taxon>Bacteroidota</taxon>
        <taxon>Flavobacteriia</taxon>
        <taxon>Flavobacteriales</taxon>
        <taxon>Flavobacteriaceae</taxon>
        <taxon>Lutibacter</taxon>
    </lineage>
</organism>
<dbReference type="Proteomes" id="UP000198412">
    <property type="component" value="Unassembled WGS sequence"/>
</dbReference>
<evidence type="ECO:0000313" key="1">
    <source>
        <dbReference type="EMBL" id="SNR31280.1"/>
    </source>
</evidence>